<proteinExistence type="predicted"/>
<evidence type="ECO:0000256" key="6">
    <source>
        <dbReference type="ARBA" id="ARBA00023136"/>
    </source>
</evidence>
<dbReference type="InterPro" id="IPR006311">
    <property type="entry name" value="TAT_signal"/>
</dbReference>
<feature type="domain" description="Blue (type 1) copper" evidence="9">
    <location>
        <begin position="90"/>
        <end position="174"/>
    </location>
</feature>
<dbReference type="STRING" id="767519.SAMN05216559_2999"/>
<dbReference type="InterPro" id="IPR008972">
    <property type="entry name" value="Cupredoxin"/>
</dbReference>
<evidence type="ECO:0000256" key="1">
    <source>
        <dbReference type="ARBA" id="ARBA00004370"/>
    </source>
</evidence>
<feature type="binding site" evidence="7">
    <location>
        <position position="283"/>
    </location>
    <ligand>
        <name>Cu cation</name>
        <dbReference type="ChEBI" id="CHEBI:23378"/>
    </ligand>
</feature>
<evidence type="ECO:0000256" key="2">
    <source>
        <dbReference type="ARBA" id="ARBA00022448"/>
    </source>
</evidence>
<dbReference type="InterPro" id="IPR017533">
    <property type="entry name" value="Halocyanin"/>
</dbReference>
<keyword evidence="4" id="KW-0249">Electron transport</keyword>
<evidence type="ECO:0000313" key="10">
    <source>
        <dbReference type="EMBL" id="SFS06232.1"/>
    </source>
</evidence>
<feature type="binding site" evidence="7">
    <location>
        <position position="286"/>
    </location>
    <ligand>
        <name>Cu cation</name>
        <dbReference type="ChEBI" id="CHEBI:23378"/>
    </ligand>
</feature>
<evidence type="ECO:0000256" key="7">
    <source>
        <dbReference type="PIRSR" id="PIRSR602387-1"/>
    </source>
</evidence>
<evidence type="ECO:0000256" key="5">
    <source>
        <dbReference type="ARBA" id="ARBA00023008"/>
    </source>
</evidence>
<dbReference type="InterPro" id="IPR000923">
    <property type="entry name" value="BlueCu_1"/>
</dbReference>
<evidence type="ECO:0000259" key="9">
    <source>
        <dbReference type="Pfam" id="PF00127"/>
    </source>
</evidence>
<dbReference type="Gene3D" id="2.60.40.420">
    <property type="entry name" value="Cupredoxins - blue copper proteins"/>
    <property type="match status" value="2"/>
</dbReference>
<keyword evidence="2" id="KW-0813">Transport</keyword>
<sequence length="298" mass="31395">MRSPLTRRHLLSTAAALTATAGCVSSGTTRSPDTAENDATQTSTTEPSPDASEQSETDLDAWLADANGYDGTIPGAGLDDSVSIWVGDDVTGDGNHLAFGPPAVKVTPGTTVYWEWTGHGGEHNVVSVDGAFESGEPFEGNTGTIFEHTFDETGTYRYVCEAHEDEGMKGAVVVATPPSTDYPVVNEWLANGSSWDGTIADETDVETTTVMVGAEALRGAFAFSPPAVKIAAGTTVSWEWTGEGGGHDVVFEDADIRTDDISAEPGVHFEHTFEQSGVYRYACRPHEGIGMKGAVVVE</sequence>
<feature type="region of interest" description="Disordered" evidence="8">
    <location>
        <begin position="21"/>
        <end position="56"/>
    </location>
</feature>
<evidence type="ECO:0000313" key="11">
    <source>
        <dbReference type="Proteomes" id="UP000199062"/>
    </source>
</evidence>
<dbReference type="Proteomes" id="UP000199062">
    <property type="component" value="Unassembled WGS sequence"/>
</dbReference>
<keyword evidence="5 7" id="KW-0186">Copper</keyword>
<comment type="subcellular location">
    <subcellularLocation>
        <location evidence="1">Membrane</location>
    </subcellularLocation>
</comment>
<dbReference type="NCBIfam" id="TIGR03102">
    <property type="entry name" value="halo_cynanin"/>
    <property type="match status" value="2"/>
</dbReference>
<dbReference type="GO" id="GO:0009055">
    <property type="term" value="F:electron transfer activity"/>
    <property type="evidence" value="ECO:0007669"/>
    <property type="project" value="InterPro"/>
</dbReference>
<feature type="compositionally biased region" description="Polar residues" evidence="8">
    <location>
        <begin position="23"/>
        <end position="52"/>
    </location>
</feature>
<reference evidence="10 11" key="1">
    <citation type="submission" date="2016-10" db="EMBL/GenBank/DDBJ databases">
        <authorList>
            <person name="de Groot N.N."/>
        </authorList>
    </citation>
    <scope>NUCLEOTIDE SEQUENCE [LARGE SCALE GENOMIC DNA]</scope>
    <source>
        <strain evidence="10 11">CGMCC 1.10457</strain>
    </source>
</reference>
<dbReference type="Pfam" id="PF00127">
    <property type="entry name" value="Copper-bind"/>
    <property type="match status" value="2"/>
</dbReference>
<keyword evidence="11" id="KW-1185">Reference proteome</keyword>
<evidence type="ECO:0000256" key="4">
    <source>
        <dbReference type="ARBA" id="ARBA00022982"/>
    </source>
</evidence>
<keyword evidence="6" id="KW-0472">Membrane</keyword>
<feature type="binding site" evidence="7">
    <location>
        <position position="247"/>
    </location>
    <ligand>
        <name>Cu cation</name>
        <dbReference type="ChEBI" id="CHEBI:23378"/>
    </ligand>
</feature>
<dbReference type="RefSeq" id="WP_089817353.1">
    <property type="nucleotide sequence ID" value="NZ_FOZK01000003.1"/>
</dbReference>
<dbReference type="PANTHER" id="PTHR34192">
    <property type="entry name" value="PLASTOCYANIN MAJOR ISOFORM, CHLOROPLASTIC-RELATED"/>
    <property type="match status" value="1"/>
</dbReference>
<accession>A0A1I6LSK0</accession>
<evidence type="ECO:0000256" key="3">
    <source>
        <dbReference type="ARBA" id="ARBA00022723"/>
    </source>
</evidence>
<dbReference type="SUPFAM" id="SSF49503">
    <property type="entry name" value="Cupredoxins"/>
    <property type="match status" value="2"/>
</dbReference>
<dbReference type="PANTHER" id="PTHR34192:SF10">
    <property type="entry name" value="PLASTOCYANIN MAJOR ISOFORM, CHLOROPLASTIC-RELATED"/>
    <property type="match status" value="1"/>
</dbReference>
<feature type="binding site" evidence="7">
    <location>
        <position position="291"/>
    </location>
    <ligand>
        <name>Cu cation</name>
        <dbReference type="ChEBI" id="CHEBI:23378"/>
    </ligand>
</feature>
<keyword evidence="3 7" id="KW-0479">Metal-binding</keyword>
<dbReference type="OrthoDB" id="11088at2157"/>
<feature type="domain" description="Blue (type 1) copper" evidence="9">
    <location>
        <begin position="215"/>
        <end position="298"/>
    </location>
</feature>
<dbReference type="PROSITE" id="PS00196">
    <property type="entry name" value="COPPER_BLUE"/>
    <property type="match status" value="1"/>
</dbReference>
<dbReference type="PROSITE" id="PS51318">
    <property type="entry name" value="TAT"/>
    <property type="match status" value="1"/>
</dbReference>
<dbReference type="CDD" id="cd04220">
    <property type="entry name" value="Halocyanin"/>
    <property type="match status" value="2"/>
</dbReference>
<dbReference type="GO" id="GO:0005507">
    <property type="term" value="F:copper ion binding"/>
    <property type="evidence" value="ECO:0007669"/>
    <property type="project" value="InterPro"/>
</dbReference>
<dbReference type="EMBL" id="FOZK01000003">
    <property type="protein sequence ID" value="SFS06232.1"/>
    <property type="molecule type" value="Genomic_DNA"/>
</dbReference>
<dbReference type="GO" id="GO:0016020">
    <property type="term" value="C:membrane"/>
    <property type="evidence" value="ECO:0007669"/>
    <property type="project" value="UniProtKB-SubCell"/>
</dbReference>
<dbReference type="InterPro" id="IPR028871">
    <property type="entry name" value="BlueCu_1_BS"/>
</dbReference>
<name>A0A1I6LSK0_9EURY</name>
<evidence type="ECO:0000256" key="8">
    <source>
        <dbReference type="SAM" id="MobiDB-lite"/>
    </source>
</evidence>
<dbReference type="AlphaFoldDB" id="A0A1I6LSK0"/>
<dbReference type="PROSITE" id="PS51257">
    <property type="entry name" value="PROKAR_LIPOPROTEIN"/>
    <property type="match status" value="1"/>
</dbReference>
<organism evidence="10 11">
    <name type="scientific">Halomicrobium zhouii</name>
    <dbReference type="NCBI Taxonomy" id="767519"/>
    <lineage>
        <taxon>Archaea</taxon>
        <taxon>Methanobacteriati</taxon>
        <taxon>Methanobacteriota</taxon>
        <taxon>Stenosarchaea group</taxon>
        <taxon>Halobacteria</taxon>
        <taxon>Halobacteriales</taxon>
        <taxon>Haloarculaceae</taxon>
        <taxon>Halomicrobium</taxon>
    </lineage>
</organism>
<dbReference type="PRINTS" id="PR00157">
    <property type="entry name" value="PLASTOCYANIN"/>
</dbReference>
<gene>
    <name evidence="10" type="ORF">SAMN05216559_2999</name>
</gene>
<protein>
    <submittedName>
        <fullName evidence="10">Halocyanin domain-containing protein</fullName>
    </submittedName>
</protein>
<dbReference type="InterPro" id="IPR002387">
    <property type="entry name" value="Plastocyanin"/>
</dbReference>
<comment type="cofactor">
    <cofactor evidence="7">
        <name>Cu(2+)</name>
        <dbReference type="ChEBI" id="CHEBI:29036"/>
    </cofactor>
    <text evidence="7">The crystal structure with reduced Cu(1+) has also been determined.</text>
</comment>